<dbReference type="EMBL" id="JACLYY010000002">
    <property type="protein sequence ID" value="MBM6737164.1"/>
    <property type="molecule type" value="Genomic_DNA"/>
</dbReference>
<accession>A0ABS2E6A9</accession>
<evidence type="ECO:0000256" key="2">
    <source>
        <dbReference type="SAM" id="Phobius"/>
    </source>
</evidence>
<dbReference type="SMART" id="SM00034">
    <property type="entry name" value="CLECT"/>
    <property type="match status" value="1"/>
</dbReference>
<organism evidence="4 5">
    <name type="scientific">Faecalicatena fissicatena</name>
    <dbReference type="NCBI Taxonomy" id="290055"/>
    <lineage>
        <taxon>Bacteria</taxon>
        <taxon>Bacillati</taxon>
        <taxon>Bacillota</taxon>
        <taxon>Clostridia</taxon>
        <taxon>Lachnospirales</taxon>
        <taxon>Lachnospiraceae</taxon>
        <taxon>Faecalicatena</taxon>
    </lineage>
</organism>
<dbReference type="PANTHER" id="PTHR22803">
    <property type="entry name" value="MANNOSE, PHOSPHOLIPASE, LECTIN RECEPTOR RELATED"/>
    <property type="match status" value="1"/>
</dbReference>
<sequence>MEEKQTKSGWKIAAIVLAVLIVAALAAVVGVFITSSASGGAGGGKSDGKEAELEQVQPSDEEIDVKSTILVTADGSTSEDAGDTAEAGDESASGEHRYEVIAQRMTWAQADAYCKAQGGYLATVGSQAEYDKIVQLADQSGRKVLFLGGQRGSDGNFQWTNGEDFSYTAWMSGEPNNDGGNENCLVMFLVDGQWVWSDVPDDLSSYYGESTVGFVCEWDS</sequence>
<keyword evidence="2" id="KW-0812">Transmembrane</keyword>
<feature type="transmembrane region" description="Helical" evidence="2">
    <location>
        <begin position="12"/>
        <end position="33"/>
    </location>
</feature>
<name>A0ABS2E6A9_9FIRM</name>
<evidence type="ECO:0000256" key="1">
    <source>
        <dbReference type="SAM" id="MobiDB-lite"/>
    </source>
</evidence>
<dbReference type="Gene3D" id="3.10.100.10">
    <property type="entry name" value="Mannose-Binding Protein A, subunit A"/>
    <property type="match status" value="1"/>
</dbReference>
<dbReference type="Proteomes" id="UP000716906">
    <property type="component" value="Unassembled WGS sequence"/>
</dbReference>
<feature type="domain" description="C-type lectin" evidence="3">
    <location>
        <begin position="93"/>
        <end position="194"/>
    </location>
</feature>
<dbReference type="SUPFAM" id="SSF56436">
    <property type="entry name" value="C-type lectin-like"/>
    <property type="match status" value="1"/>
</dbReference>
<evidence type="ECO:0000313" key="5">
    <source>
        <dbReference type="Proteomes" id="UP000716906"/>
    </source>
</evidence>
<dbReference type="InterPro" id="IPR001304">
    <property type="entry name" value="C-type_lectin-like"/>
</dbReference>
<evidence type="ECO:0000313" key="4">
    <source>
        <dbReference type="EMBL" id="MBM6737164.1"/>
    </source>
</evidence>
<dbReference type="InterPro" id="IPR050111">
    <property type="entry name" value="C-type_lectin/snaclec_domain"/>
</dbReference>
<dbReference type="CDD" id="cd00037">
    <property type="entry name" value="CLECT"/>
    <property type="match status" value="1"/>
</dbReference>
<protein>
    <submittedName>
        <fullName evidence="4">C-type lectin domain-containing protein</fullName>
    </submittedName>
</protein>
<dbReference type="Pfam" id="PF00059">
    <property type="entry name" value="Lectin_C"/>
    <property type="match status" value="1"/>
</dbReference>
<dbReference type="InterPro" id="IPR016187">
    <property type="entry name" value="CTDL_fold"/>
</dbReference>
<dbReference type="RefSeq" id="WP_205155708.1">
    <property type="nucleotide sequence ID" value="NZ_JACLYY010000002.1"/>
</dbReference>
<comment type="caution">
    <text evidence="4">The sequence shown here is derived from an EMBL/GenBank/DDBJ whole genome shotgun (WGS) entry which is preliminary data.</text>
</comment>
<feature type="region of interest" description="Disordered" evidence="1">
    <location>
        <begin position="74"/>
        <end position="95"/>
    </location>
</feature>
<dbReference type="PROSITE" id="PS50041">
    <property type="entry name" value="C_TYPE_LECTIN_2"/>
    <property type="match status" value="1"/>
</dbReference>
<feature type="region of interest" description="Disordered" evidence="1">
    <location>
        <begin position="38"/>
        <end position="59"/>
    </location>
</feature>
<gene>
    <name evidence="4" type="ORF">H7U36_03455</name>
</gene>
<evidence type="ECO:0000259" key="3">
    <source>
        <dbReference type="PROSITE" id="PS50041"/>
    </source>
</evidence>
<keyword evidence="2" id="KW-0472">Membrane</keyword>
<reference evidence="4 5" key="1">
    <citation type="journal article" date="2021" name="Sci. Rep.">
        <title>The distribution of antibiotic resistance genes in chicken gut microbiota commensals.</title>
        <authorList>
            <person name="Juricova H."/>
            <person name="Matiasovicova J."/>
            <person name="Kubasova T."/>
            <person name="Cejkova D."/>
            <person name="Rychlik I."/>
        </authorList>
    </citation>
    <scope>NUCLEOTIDE SEQUENCE [LARGE SCALE GENOMIC DNA]</scope>
    <source>
        <strain evidence="4 5">An773</strain>
    </source>
</reference>
<feature type="compositionally biased region" description="Acidic residues" evidence="1">
    <location>
        <begin position="80"/>
        <end position="89"/>
    </location>
</feature>
<proteinExistence type="predicted"/>
<keyword evidence="5" id="KW-1185">Reference proteome</keyword>
<keyword evidence="2" id="KW-1133">Transmembrane helix</keyword>
<dbReference type="InterPro" id="IPR016186">
    <property type="entry name" value="C-type_lectin-like/link_sf"/>
</dbReference>